<name>A0ABY2RKK0_9NOCA</name>
<dbReference type="Gene3D" id="3.40.50.720">
    <property type="entry name" value="NAD(P)-binding Rossmann-like Domain"/>
    <property type="match status" value="1"/>
</dbReference>
<organism evidence="2 3">
    <name type="scientific">Rhodococcus oryzae</name>
    <dbReference type="NCBI Taxonomy" id="2571143"/>
    <lineage>
        <taxon>Bacteria</taxon>
        <taxon>Bacillati</taxon>
        <taxon>Actinomycetota</taxon>
        <taxon>Actinomycetes</taxon>
        <taxon>Mycobacteriales</taxon>
        <taxon>Nocardiaceae</taxon>
        <taxon>Rhodococcus</taxon>
    </lineage>
</organism>
<proteinExistence type="predicted"/>
<dbReference type="InterPro" id="IPR020843">
    <property type="entry name" value="ER"/>
</dbReference>
<dbReference type="InterPro" id="IPR036291">
    <property type="entry name" value="NAD(P)-bd_dom_sf"/>
</dbReference>
<dbReference type="PANTHER" id="PTHR44013:SF1">
    <property type="entry name" value="ZINC-TYPE ALCOHOL DEHYDROGENASE-LIKE PROTEIN C16A3.02C"/>
    <property type="match status" value="1"/>
</dbReference>
<comment type="caution">
    <text evidence="2">The sequence shown here is derived from an EMBL/GenBank/DDBJ whole genome shotgun (WGS) entry which is preliminary data.</text>
</comment>
<dbReference type="CDD" id="cd08267">
    <property type="entry name" value="MDR1"/>
    <property type="match status" value="1"/>
</dbReference>
<gene>
    <name evidence="2" type="ORF">FCG67_09500</name>
</gene>
<evidence type="ECO:0000313" key="2">
    <source>
        <dbReference type="EMBL" id="TJZ78291.1"/>
    </source>
</evidence>
<accession>A0ABY2RKK0</accession>
<dbReference type="EMBL" id="SUMD01000004">
    <property type="protein sequence ID" value="TJZ78291.1"/>
    <property type="molecule type" value="Genomic_DNA"/>
</dbReference>
<dbReference type="Proteomes" id="UP000305109">
    <property type="component" value="Unassembled WGS sequence"/>
</dbReference>
<dbReference type="Pfam" id="PF08240">
    <property type="entry name" value="ADH_N"/>
    <property type="match status" value="1"/>
</dbReference>
<evidence type="ECO:0000259" key="1">
    <source>
        <dbReference type="SMART" id="SM00829"/>
    </source>
</evidence>
<dbReference type="SMART" id="SM00829">
    <property type="entry name" value="PKS_ER"/>
    <property type="match status" value="1"/>
</dbReference>
<dbReference type="Gene3D" id="3.90.180.10">
    <property type="entry name" value="Medium-chain alcohol dehydrogenases, catalytic domain"/>
    <property type="match status" value="1"/>
</dbReference>
<dbReference type="RefSeq" id="WP_136909256.1">
    <property type="nucleotide sequence ID" value="NZ_SUMD01000004.1"/>
</dbReference>
<keyword evidence="3" id="KW-1185">Reference proteome</keyword>
<protein>
    <submittedName>
        <fullName evidence="2">NAD(P)-dependent alcohol dehydrogenase</fullName>
    </submittedName>
</protein>
<dbReference type="SUPFAM" id="SSF50129">
    <property type="entry name" value="GroES-like"/>
    <property type="match status" value="1"/>
</dbReference>
<dbReference type="InterPro" id="IPR011032">
    <property type="entry name" value="GroES-like_sf"/>
</dbReference>
<dbReference type="InterPro" id="IPR052733">
    <property type="entry name" value="Chloroplast_QOR"/>
</dbReference>
<feature type="domain" description="Enoyl reductase (ER)" evidence="1">
    <location>
        <begin position="10"/>
        <end position="317"/>
    </location>
</feature>
<reference evidence="2 3" key="1">
    <citation type="submission" date="2019-04" db="EMBL/GenBank/DDBJ databases">
        <title>Rhodococcus oryzae sp. nov., a novel actinomycete isolated from rhizosphere soil of rice (Oryza sativa L.).</title>
        <authorList>
            <person name="Li C."/>
        </authorList>
    </citation>
    <scope>NUCLEOTIDE SEQUENCE [LARGE SCALE GENOMIC DNA]</scope>
    <source>
        <strain evidence="2 3">NEAU-CX67</strain>
    </source>
</reference>
<evidence type="ECO:0000313" key="3">
    <source>
        <dbReference type="Proteomes" id="UP000305109"/>
    </source>
</evidence>
<dbReference type="PANTHER" id="PTHR44013">
    <property type="entry name" value="ZINC-TYPE ALCOHOL DEHYDROGENASE-LIKE PROTEIN C16A3.02C"/>
    <property type="match status" value="1"/>
</dbReference>
<sequence length="334" mass="36417">MKAIIHTRFGGPEVLGLEQVRIPTPKDNEVLVKVHATTVTTAECKMRRGEPLWGRVILGLRRPRKKMRTLGLELAGEIETVGKDVHRFKPGDQVFGFTGFDIGAYAEYKCLPDTASLALKPVTTTYEEAAAAVDGATTALFFLRDKAKVRAGQKVLVNGASGSVGTYAVQLGKSLGAEVTGVCGPKNVELVKSLGADKVIDYTKEDFTENTAAYDVVFDAIGRNSFARCKGSLTENGCYLPTSGLKNHLLSLWTSLWGGRKVITGMSIRKNDALEYVKKLIEADQLRIVIDRSYPLEQIGEAHRYVDTGHKRGNVVITVAHTAAGSARRPRRDL</sequence>
<dbReference type="Pfam" id="PF13602">
    <property type="entry name" value="ADH_zinc_N_2"/>
    <property type="match status" value="1"/>
</dbReference>
<dbReference type="InterPro" id="IPR013154">
    <property type="entry name" value="ADH-like_N"/>
</dbReference>
<dbReference type="SUPFAM" id="SSF51735">
    <property type="entry name" value="NAD(P)-binding Rossmann-fold domains"/>
    <property type="match status" value="1"/>
</dbReference>